<dbReference type="Pfam" id="PF00873">
    <property type="entry name" value="ACR_tran"/>
    <property type="match status" value="1"/>
</dbReference>
<dbReference type="PANTHER" id="PTHR32063">
    <property type="match status" value="1"/>
</dbReference>
<evidence type="ECO:0000313" key="3">
    <source>
        <dbReference type="Proteomes" id="UP000283387"/>
    </source>
</evidence>
<dbReference type="PANTHER" id="PTHR32063:SF18">
    <property type="entry name" value="CATION EFFLUX SYSTEM PROTEIN"/>
    <property type="match status" value="1"/>
</dbReference>
<dbReference type="Gene3D" id="3.30.70.1320">
    <property type="entry name" value="Multidrug efflux transporter AcrB pore domain like"/>
    <property type="match status" value="1"/>
</dbReference>
<feature type="transmembrane region" description="Helical" evidence="1">
    <location>
        <begin position="890"/>
        <end position="908"/>
    </location>
</feature>
<sequence>MNFVKASLKYRQVTITVLLMVFAVGIFSLLTMPRREDPKITSPLGLVVAYYPGASAVQVEKQLTTKLEEYLFEFPEVRKEKTYSTTSDGKVVIHVWLNDGIKEPEIFWSKLRHQLIVARVLELPNGVIGPIVNSDFGDTEALLISMESDEATYPQLKEYATLLEDQIRTIPATSKLRRIGEQKEQISVYFNPDKLSQYHVNLQQVVNILQSQNKISSGGEIKTDQDNVAIHTLGYYNTETELANQIIGTSDAGAVIRLSDIATIKREYEEPENNLRVNGQKALIVAVQMNEGNNIVQYGEEVDQAIEKVKELIPSNVQISLVANQPELVNQNVGHFLREFLIAIVSVIIVIILLLPFRIAAVAATAIPITVAVTFAVLNAIGIELHQVSLAALIVVLGMVVDDAIVVADNYVELLDQGEKRWTAAWKSAYELVVPILTATVTIIAAFMPMIILTGAIGEFIHDLPITVTVALSSSFVVAMLLTPMLCYAFIKKGLHDHGQEQQQKKRRSLLDLMQDGYSRLIDKCARHAILTIGGSLLTIVLAGFIFKFFVGQKFFPAAERNQFVVELWMPTGTKVEKTLESILKIENQIKDDKRVVSYATFSGMSAPRVYYNFSPEFPVSNYAQMLINTTSDKTTEELAEELSTEVEDLVPEGTVQVKLMQQGQPLESPVEVRIFGDDLQTLKAIGSQVKNIVRDAEGSNFVHDDFKEDYFGVNIELNSQASRLGFTTESIAKLMYLSTSGSSVSEMYEGDNAINIVLRMEADKRQDIESLENIYIESPVTGESVPLRQIASIVPEWQTGRIKHRNGMRCLTVGSETTGNVLPADLLAAIQPKIAEIDLPAGFRIEYGGEYANKAEVMGGMVTALGISLVLIFLVLLLQFRNIKEVGMVMLTIPLSLFGAISGLAITHSNFGFTAFLGIISLSGIVVRNAIILIEHTNELLAEGYDIRTAAVESAKRRLRPIFLTAMAAAFGVVPMIVSGSSLWAPLASVIAFGVVWSMIMALLTIPVLYLKIMTYNDKAFLSDESSEE</sequence>
<dbReference type="Gene3D" id="3.30.70.1430">
    <property type="entry name" value="Multidrug efflux transporter AcrB pore domain"/>
    <property type="match status" value="2"/>
</dbReference>
<dbReference type="OrthoDB" id="9798415at2"/>
<reference evidence="2 3" key="1">
    <citation type="submission" date="2018-09" db="EMBL/GenBank/DDBJ databases">
        <title>Genomic Encyclopedia of Archaeal and Bacterial Type Strains, Phase II (KMG-II): from individual species to whole genera.</title>
        <authorList>
            <person name="Goeker M."/>
        </authorList>
    </citation>
    <scope>NUCLEOTIDE SEQUENCE [LARGE SCALE GENOMIC DNA]</scope>
    <source>
        <strain evidence="2 3">DSM 27148</strain>
    </source>
</reference>
<dbReference type="InterPro" id="IPR001036">
    <property type="entry name" value="Acrflvin-R"/>
</dbReference>
<dbReference type="GO" id="GO:0005886">
    <property type="term" value="C:plasma membrane"/>
    <property type="evidence" value="ECO:0007669"/>
    <property type="project" value="TreeGrafter"/>
</dbReference>
<dbReference type="RefSeq" id="WP_120272101.1">
    <property type="nucleotide sequence ID" value="NZ_RAPN01000001.1"/>
</dbReference>
<protein>
    <submittedName>
        <fullName evidence="2">Multidrug efflux pump subunit AcrB</fullName>
    </submittedName>
</protein>
<dbReference type="SUPFAM" id="SSF82866">
    <property type="entry name" value="Multidrug efflux transporter AcrB transmembrane domain"/>
    <property type="match status" value="2"/>
</dbReference>
<keyword evidence="3" id="KW-1185">Reference proteome</keyword>
<feature type="transmembrane region" description="Helical" evidence="1">
    <location>
        <begin position="388"/>
        <end position="408"/>
    </location>
</feature>
<evidence type="ECO:0000256" key="1">
    <source>
        <dbReference type="SAM" id="Phobius"/>
    </source>
</evidence>
<feature type="transmembrane region" description="Helical" evidence="1">
    <location>
        <begin position="963"/>
        <end position="985"/>
    </location>
</feature>
<evidence type="ECO:0000313" key="2">
    <source>
        <dbReference type="EMBL" id="RKD90719.1"/>
    </source>
</evidence>
<feature type="transmembrane region" description="Helical" evidence="1">
    <location>
        <begin position="336"/>
        <end position="355"/>
    </location>
</feature>
<dbReference type="Gene3D" id="3.30.2090.10">
    <property type="entry name" value="Multidrug efflux transporter AcrB TolC docking domain, DN and DC subdomains"/>
    <property type="match status" value="2"/>
</dbReference>
<feature type="transmembrane region" description="Helical" evidence="1">
    <location>
        <begin position="429"/>
        <end position="452"/>
    </location>
</feature>
<comment type="caution">
    <text evidence="2">The sequence shown here is derived from an EMBL/GenBank/DDBJ whole genome shotgun (WGS) entry which is preliminary data.</text>
</comment>
<dbReference type="GO" id="GO:0042910">
    <property type="term" value="F:xenobiotic transmembrane transporter activity"/>
    <property type="evidence" value="ECO:0007669"/>
    <property type="project" value="TreeGrafter"/>
</dbReference>
<organism evidence="2 3">
    <name type="scientific">Mangrovibacterium diazotrophicum</name>
    <dbReference type="NCBI Taxonomy" id="1261403"/>
    <lineage>
        <taxon>Bacteria</taxon>
        <taxon>Pseudomonadati</taxon>
        <taxon>Bacteroidota</taxon>
        <taxon>Bacteroidia</taxon>
        <taxon>Marinilabiliales</taxon>
        <taxon>Prolixibacteraceae</taxon>
        <taxon>Mangrovibacterium</taxon>
    </lineage>
</organism>
<feature type="transmembrane region" description="Helical" evidence="1">
    <location>
        <begin position="914"/>
        <end position="935"/>
    </location>
</feature>
<dbReference type="InterPro" id="IPR027463">
    <property type="entry name" value="AcrB_DN_DC_subdom"/>
</dbReference>
<proteinExistence type="predicted"/>
<dbReference type="Proteomes" id="UP000283387">
    <property type="component" value="Unassembled WGS sequence"/>
</dbReference>
<name>A0A419W5H9_9BACT</name>
<dbReference type="EMBL" id="RAPN01000001">
    <property type="protein sequence ID" value="RKD90719.1"/>
    <property type="molecule type" value="Genomic_DNA"/>
</dbReference>
<dbReference type="AlphaFoldDB" id="A0A419W5H9"/>
<feature type="transmembrane region" description="Helical" evidence="1">
    <location>
        <begin position="362"/>
        <end position="382"/>
    </location>
</feature>
<keyword evidence="1" id="KW-0812">Transmembrane</keyword>
<gene>
    <name evidence="2" type="ORF">BC643_1062</name>
</gene>
<feature type="transmembrane region" description="Helical" evidence="1">
    <location>
        <begin position="12"/>
        <end position="32"/>
    </location>
</feature>
<dbReference type="Gene3D" id="3.30.70.1440">
    <property type="entry name" value="Multidrug efflux transporter AcrB pore domain"/>
    <property type="match status" value="1"/>
</dbReference>
<dbReference type="SUPFAM" id="SSF82714">
    <property type="entry name" value="Multidrug efflux transporter AcrB TolC docking domain, DN and DC subdomains"/>
    <property type="match status" value="2"/>
</dbReference>
<dbReference type="PRINTS" id="PR00702">
    <property type="entry name" value="ACRIFLAVINRP"/>
</dbReference>
<accession>A0A419W5H9</accession>
<dbReference type="SUPFAM" id="SSF82693">
    <property type="entry name" value="Multidrug efflux transporter AcrB pore domain, PN1, PN2, PC1 and PC2 subdomains"/>
    <property type="match status" value="2"/>
</dbReference>
<keyword evidence="1" id="KW-1133">Transmembrane helix</keyword>
<feature type="transmembrane region" description="Helical" evidence="1">
    <location>
        <begin position="529"/>
        <end position="551"/>
    </location>
</feature>
<dbReference type="Gene3D" id="1.20.1640.10">
    <property type="entry name" value="Multidrug efflux transporter AcrB transmembrane domain"/>
    <property type="match status" value="2"/>
</dbReference>
<keyword evidence="1" id="KW-0472">Membrane</keyword>
<feature type="transmembrane region" description="Helical" evidence="1">
    <location>
        <begin position="464"/>
        <end position="491"/>
    </location>
</feature>
<feature type="transmembrane region" description="Helical" evidence="1">
    <location>
        <begin position="858"/>
        <end position="878"/>
    </location>
</feature>
<feature type="transmembrane region" description="Helical" evidence="1">
    <location>
        <begin position="991"/>
        <end position="1012"/>
    </location>
</feature>